<dbReference type="OrthoDB" id="9784774at2"/>
<dbReference type="InterPro" id="IPR019808">
    <property type="entry name" value="Histidine_triad_CS"/>
</dbReference>
<dbReference type="PANTHER" id="PTHR42997:SF1">
    <property type="entry name" value="AP-4-A PHOSPHORYLASE"/>
    <property type="match status" value="1"/>
</dbReference>
<dbReference type="PROSITE" id="PS51084">
    <property type="entry name" value="HIT_2"/>
    <property type="match status" value="1"/>
</dbReference>
<dbReference type="PANTHER" id="PTHR42997">
    <property type="entry name" value="HIT FAMILY HYDROLASE"/>
    <property type="match status" value="1"/>
</dbReference>
<protein>
    <submittedName>
        <fullName evidence="3">Diadenosine tetraphosphate (Ap4A) hydrolase</fullName>
    </submittedName>
</protein>
<dbReference type="Proteomes" id="UP000184476">
    <property type="component" value="Unassembled WGS sequence"/>
</dbReference>
<dbReference type="SUPFAM" id="SSF54197">
    <property type="entry name" value="HIT-like"/>
    <property type="match status" value="1"/>
</dbReference>
<evidence type="ECO:0000256" key="1">
    <source>
        <dbReference type="PROSITE-ProRule" id="PRU00464"/>
    </source>
</evidence>
<evidence type="ECO:0000259" key="2">
    <source>
        <dbReference type="PROSITE" id="PS51084"/>
    </source>
</evidence>
<evidence type="ECO:0000313" key="3">
    <source>
        <dbReference type="EMBL" id="SHF13522.1"/>
    </source>
</evidence>
<feature type="domain" description="HIT" evidence="2">
    <location>
        <begin position="1"/>
        <end position="106"/>
    </location>
</feature>
<sequence>MEDCIFCKHTDKILENNHAFAIFDQYPVSKGHILIIAKRHVADYFSLTIREKFAIEQLLDAAKEKLIDEYQPDGFNIGINCGQAAGQSVPHTHVHLIPRYVGDLENPLGGVRGVIPDKRLYP</sequence>
<accession>A0A1M4Z6X6</accession>
<dbReference type="GO" id="GO:0016787">
    <property type="term" value="F:hydrolase activity"/>
    <property type="evidence" value="ECO:0007669"/>
    <property type="project" value="UniProtKB-KW"/>
</dbReference>
<organism evidence="3 4">
    <name type="scientific">Seinonella peptonophila</name>
    <dbReference type="NCBI Taxonomy" id="112248"/>
    <lineage>
        <taxon>Bacteria</taxon>
        <taxon>Bacillati</taxon>
        <taxon>Bacillota</taxon>
        <taxon>Bacilli</taxon>
        <taxon>Bacillales</taxon>
        <taxon>Thermoactinomycetaceae</taxon>
        <taxon>Seinonella</taxon>
    </lineage>
</organism>
<dbReference type="STRING" id="112248.SAMN05444392_10863"/>
<name>A0A1M4Z6X6_9BACL</name>
<dbReference type="RefSeq" id="WP_073155292.1">
    <property type="nucleotide sequence ID" value="NZ_FQVL01000008.1"/>
</dbReference>
<dbReference type="AlphaFoldDB" id="A0A1M4Z6X6"/>
<dbReference type="InterPro" id="IPR011146">
    <property type="entry name" value="HIT-like"/>
</dbReference>
<dbReference type="InterPro" id="IPR052908">
    <property type="entry name" value="AP-4-A_phosphorylase"/>
</dbReference>
<reference evidence="3 4" key="1">
    <citation type="submission" date="2016-11" db="EMBL/GenBank/DDBJ databases">
        <authorList>
            <person name="Jaros S."/>
            <person name="Januszkiewicz K."/>
            <person name="Wedrychowicz H."/>
        </authorList>
    </citation>
    <scope>NUCLEOTIDE SEQUENCE [LARGE SCALE GENOMIC DNA]</scope>
    <source>
        <strain evidence="3 4">DSM 44666</strain>
    </source>
</reference>
<keyword evidence="3" id="KW-0378">Hydrolase</keyword>
<dbReference type="PROSITE" id="PS00892">
    <property type="entry name" value="HIT_1"/>
    <property type="match status" value="1"/>
</dbReference>
<proteinExistence type="predicted"/>
<dbReference type="Pfam" id="PF01230">
    <property type="entry name" value="HIT"/>
    <property type="match status" value="1"/>
</dbReference>
<dbReference type="EMBL" id="FQVL01000008">
    <property type="protein sequence ID" value="SHF13522.1"/>
    <property type="molecule type" value="Genomic_DNA"/>
</dbReference>
<dbReference type="Gene3D" id="3.30.428.10">
    <property type="entry name" value="HIT-like"/>
    <property type="match status" value="1"/>
</dbReference>
<gene>
    <name evidence="3" type="ORF">SAMN05444392_10863</name>
</gene>
<keyword evidence="4" id="KW-1185">Reference proteome</keyword>
<feature type="short sequence motif" description="Histidine triad motif" evidence="1">
    <location>
        <begin position="91"/>
        <end position="95"/>
    </location>
</feature>
<evidence type="ECO:0000313" key="4">
    <source>
        <dbReference type="Proteomes" id="UP000184476"/>
    </source>
</evidence>
<dbReference type="InterPro" id="IPR036265">
    <property type="entry name" value="HIT-like_sf"/>
</dbReference>